<sequence length="71" mass="8394">MSFQDTKEKNNFPNKGKDGKCKTTLSPHEKVYVMNRMRTKNSKQKSFLPYSTNLIGFFTNKNRFIRNVNPF</sequence>
<reference evidence="2" key="1">
    <citation type="journal article" date="2012" name="Nat. Biotechnol.">
        <title>Draft genome sequence of pigeonpea (Cajanus cajan), an orphan legume crop of resource-poor farmers.</title>
        <authorList>
            <person name="Varshney R.K."/>
            <person name="Chen W."/>
            <person name="Li Y."/>
            <person name="Bharti A.K."/>
            <person name="Saxena R.K."/>
            <person name="Schlueter J.A."/>
            <person name="Donoghue M.T."/>
            <person name="Azam S."/>
            <person name="Fan G."/>
            <person name="Whaley A.M."/>
            <person name="Farmer A.D."/>
            <person name="Sheridan J."/>
            <person name="Iwata A."/>
            <person name="Tuteja R."/>
            <person name="Penmetsa R.V."/>
            <person name="Wu W."/>
            <person name="Upadhyaya H.D."/>
            <person name="Yang S.P."/>
            <person name="Shah T."/>
            <person name="Saxena K.B."/>
            <person name="Michael T."/>
            <person name="McCombie W.R."/>
            <person name="Yang B."/>
            <person name="Zhang G."/>
            <person name="Yang H."/>
            <person name="Wang J."/>
            <person name="Spillane C."/>
            <person name="Cook D.R."/>
            <person name="May G.D."/>
            <person name="Xu X."/>
            <person name="Jackson S.A."/>
        </authorList>
    </citation>
    <scope>NUCLEOTIDE SEQUENCE [LARGE SCALE GENOMIC DNA]</scope>
</reference>
<evidence type="ECO:0000313" key="2">
    <source>
        <dbReference type="EMBL" id="KYP48800.1"/>
    </source>
</evidence>
<keyword evidence="3" id="KW-1185">Reference proteome</keyword>
<evidence type="ECO:0000313" key="3">
    <source>
        <dbReference type="Proteomes" id="UP000075243"/>
    </source>
</evidence>
<protein>
    <submittedName>
        <fullName evidence="2">Uncharacterized protein</fullName>
    </submittedName>
</protein>
<proteinExistence type="predicted"/>
<accession>A0A151S1X4</accession>
<dbReference type="AlphaFoldDB" id="A0A151S1X4"/>
<dbReference type="Gramene" id="C.cajan_30283.t">
    <property type="protein sequence ID" value="C.cajan_30283.t.cds1"/>
    <property type="gene ID" value="C.cajan_30283"/>
</dbReference>
<dbReference type="Proteomes" id="UP000075243">
    <property type="component" value="Unassembled WGS sequence"/>
</dbReference>
<feature type="region of interest" description="Disordered" evidence="1">
    <location>
        <begin position="1"/>
        <end position="23"/>
    </location>
</feature>
<evidence type="ECO:0000256" key="1">
    <source>
        <dbReference type="SAM" id="MobiDB-lite"/>
    </source>
</evidence>
<organism evidence="2 3">
    <name type="scientific">Cajanus cajan</name>
    <name type="common">Pigeon pea</name>
    <name type="synonym">Cajanus indicus</name>
    <dbReference type="NCBI Taxonomy" id="3821"/>
    <lineage>
        <taxon>Eukaryota</taxon>
        <taxon>Viridiplantae</taxon>
        <taxon>Streptophyta</taxon>
        <taxon>Embryophyta</taxon>
        <taxon>Tracheophyta</taxon>
        <taxon>Spermatophyta</taxon>
        <taxon>Magnoliopsida</taxon>
        <taxon>eudicotyledons</taxon>
        <taxon>Gunneridae</taxon>
        <taxon>Pentapetalae</taxon>
        <taxon>rosids</taxon>
        <taxon>fabids</taxon>
        <taxon>Fabales</taxon>
        <taxon>Fabaceae</taxon>
        <taxon>Papilionoideae</taxon>
        <taxon>50 kb inversion clade</taxon>
        <taxon>NPAAA clade</taxon>
        <taxon>indigoferoid/millettioid clade</taxon>
        <taxon>Phaseoleae</taxon>
        <taxon>Cajanus</taxon>
    </lineage>
</organism>
<gene>
    <name evidence="2" type="ORF">KK1_029529</name>
</gene>
<dbReference type="EMBL" id="KQ483491">
    <property type="protein sequence ID" value="KYP48800.1"/>
    <property type="molecule type" value="Genomic_DNA"/>
</dbReference>
<name>A0A151S1X4_CAJCA</name>